<comment type="caution">
    <text evidence="1">The sequence shown here is derived from an EMBL/GenBank/DDBJ whole genome shotgun (WGS) entry which is preliminary data.</text>
</comment>
<dbReference type="OrthoDB" id="8448536at2"/>
<accession>A0A2N3KWZ8</accession>
<dbReference type="Proteomes" id="UP000233597">
    <property type="component" value="Unassembled WGS sequence"/>
</dbReference>
<dbReference type="PROSITE" id="PS51257">
    <property type="entry name" value="PROKAR_LIPOPROTEIN"/>
    <property type="match status" value="1"/>
</dbReference>
<sequence length="332" mass="35029">MALRILSVMMVVVVLGACGKLPRPFEGAGREGDPALLDVPDAQTVKVDIADDLPEGAARHLARAMVRALRASDIAAYSEDPSAGKYVLHPNVIAQLDNSGQAHVDVTWLLYNNQGLAIDSTANTGQISAQSWFAEAPTGPEDSAMNVPPDIARKIEKLSDSGEKPESPAAIEFDQLVKAPASWVVAKLSGDRKSMVMAKPLKVALVDFEGAPGDGNEALQRSARAFLLAKGITVDNEIGSQSIVLSASINVAPVAKDNGTPDIDRVSIEWVLLDDSGHELGQMTQNNAVPHGKLDEKWGSVASLAAQAAVDALEGALAQIARDRGLLLRPDK</sequence>
<evidence type="ECO:0000313" key="2">
    <source>
        <dbReference type="Proteomes" id="UP000233597"/>
    </source>
</evidence>
<protein>
    <recommendedName>
        <fullName evidence="3">Lipoprotein</fullName>
    </recommendedName>
</protein>
<proteinExistence type="predicted"/>
<gene>
    <name evidence="1" type="ORF">COO20_06895</name>
</gene>
<name>A0A2N3KWZ8_9PROT</name>
<evidence type="ECO:0008006" key="3">
    <source>
        <dbReference type="Google" id="ProtNLM"/>
    </source>
</evidence>
<dbReference type="RefSeq" id="WP_101264948.1">
    <property type="nucleotide sequence ID" value="NZ_NWTK01000003.1"/>
</dbReference>
<dbReference type="EMBL" id="NWTK01000003">
    <property type="protein sequence ID" value="PKR55105.1"/>
    <property type="molecule type" value="Genomic_DNA"/>
</dbReference>
<dbReference type="AlphaFoldDB" id="A0A2N3KWZ8"/>
<organism evidence="1 2">
    <name type="scientific">Thalassospira marina</name>
    <dbReference type="NCBI Taxonomy" id="2048283"/>
    <lineage>
        <taxon>Bacteria</taxon>
        <taxon>Pseudomonadati</taxon>
        <taxon>Pseudomonadota</taxon>
        <taxon>Alphaproteobacteria</taxon>
        <taxon>Rhodospirillales</taxon>
        <taxon>Thalassospiraceae</taxon>
        <taxon>Thalassospira</taxon>
    </lineage>
</organism>
<reference evidence="1 2" key="1">
    <citation type="submission" date="2017-09" db="EMBL/GenBank/DDBJ databases">
        <title>Biodiversity and function of Thalassospira species in the particle-attached aromatic-hydrocarbon-degrading consortia from the surface seawater of the South China Sea.</title>
        <authorList>
            <person name="Dong C."/>
            <person name="Liu R."/>
            <person name="Shao Z."/>
        </authorList>
    </citation>
    <scope>NUCLEOTIDE SEQUENCE [LARGE SCALE GENOMIC DNA]</scope>
    <source>
        <strain evidence="1 2">CSC1P2</strain>
    </source>
</reference>
<evidence type="ECO:0000313" key="1">
    <source>
        <dbReference type="EMBL" id="PKR55105.1"/>
    </source>
</evidence>